<dbReference type="AlphaFoldDB" id="A0AAE8MUT2"/>
<dbReference type="PANTHER" id="PTHR46411">
    <property type="entry name" value="FAMILY ATPASE, PUTATIVE-RELATED"/>
    <property type="match status" value="1"/>
</dbReference>
<dbReference type="CDD" id="cd19481">
    <property type="entry name" value="RecA-like_protease"/>
    <property type="match status" value="1"/>
</dbReference>
<organism evidence="3 4">
    <name type="scientific">Cephalotrichum gorgonifer</name>
    <dbReference type="NCBI Taxonomy" id="2041049"/>
    <lineage>
        <taxon>Eukaryota</taxon>
        <taxon>Fungi</taxon>
        <taxon>Dikarya</taxon>
        <taxon>Ascomycota</taxon>
        <taxon>Pezizomycotina</taxon>
        <taxon>Sordariomycetes</taxon>
        <taxon>Hypocreomycetidae</taxon>
        <taxon>Microascales</taxon>
        <taxon>Microascaceae</taxon>
        <taxon>Cephalotrichum</taxon>
    </lineage>
</organism>
<dbReference type="Pfam" id="PF22942">
    <property type="entry name" value="DUF7025"/>
    <property type="match status" value="1"/>
</dbReference>
<feature type="compositionally biased region" description="Basic residues" evidence="1">
    <location>
        <begin position="388"/>
        <end position="398"/>
    </location>
</feature>
<reference evidence="3" key="1">
    <citation type="submission" date="2018-03" db="EMBL/GenBank/DDBJ databases">
        <authorList>
            <person name="Guldener U."/>
        </authorList>
    </citation>
    <scope>NUCLEOTIDE SEQUENCE</scope>
</reference>
<dbReference type="InterPro" id="IPR003593">
    <property type="entry name" value="AAA+_ATPase"/>
</dbReference>
<dbReference type="Gene3D" id="3.40.50.300">
    <property type="entry name" value="P-loop containing nucleotide triphosphate hydrolases"/>
    <property type="match status" value="1"/>
</dbReference>
<accession>A0AAE8MUT2</accession>
<sequence>MDSFDADQAEGSFAMIDPVHREAQRPDDVSGLSCIVEKSTLVQNLYEGPRKCQCCINWVDHLPDNADIEEENDEDGFPLVVRYSISRGEDTSRISIHSIDIRDSATREALFSVFDGFDNINPSINYLIFEAPFMPFFYRWEQFEKAIESCTAPHTKEVLAQLHAIVKTELAEAFAISAELIKNGVISYPYLWTVFRPGEILCQDAPVGGPRLYYLESTVIHAKLPAEFQLLVQFVDYGAGYFGLGSTDFSIWPFRGTKKITDLPVYPLRFRPDLAAVKQTAISRGRQFHALAGVHYKEYLDDNVKEGESRKQYRRIIVDSQGNKRRRGLLSPLAREGAMNCDTGVITQVPPDAPPVNGHKSLKTNRWRDGSRESDLERDEVSPDGRRRPGQTRRRRRERSVSPVEYRRARHPRSVSPVYRPYNDYNGGREDLDEFHLQLCTNVVRGFCLKDKTWETFFVDRIRNIEWNPDPFKTLVLPDGYRDLVLSFVESHIGSDQTFADVINGKGSGLVVLLSGPPGVGKTLTAESVSETLRVPLFMLDLAQAVEELEGDVHRMPIRDRHVRPQLDIADAFDLASRWKAILLIDECDLYLEPRSEATPVRNRIVTRFLHEVEYSSSLLFLTTNRPNALDPAIASRIHLTVNYPDLNWSARRAIWENFLEHHGGPRLSSDKLQKLAEVELNGRKIRNVVKAAAIMAKRNKRGVELGDIQTVLRITEGYSVKEE</sequence>
<feature type="domain" description="AAA+ ATPase" evidence="2">
    <location>
        <begin position="508"/>
        <end position="646"/>
    </location>
</feature>
<gene>
    <name evidence="3" type="ORF">DNG_03213</name>
</gene>
<name>A0AAE8MUT2_9PEZI</name>
<dbReference type="GO" id="GO:0016887">
    <property type="term" value="F:ATP hydrolysis activity"/>
    <property type="evidence" value="ECO:0007669"/>
    <property type="project" value="InterPro"/>
</dbReference>
<evidence type="ECO:0000313" key="4">
    <source>
        <dbReference type="Proteomes" id="UP001187682"/>
    </source>
</evidence>
<dbReference type="GO" id="GO:0005524">
    <property type="term" value="F:ATP binding"/>
    <property type="evidence" value="ECO:0007669"/>
    <property type="project" value="InterPro"/>
</dbReference>
<protein>
    <recommendedName>
        <fullName evidence="2">AAA+ ATPase domain-containing protein</fullName>
    </recommendedName>
</protein>
<dbReference type="InterPro" id="IPR027417">
    <property type="entry name" value="P-loop_NTPase"/>
</dbReference>
<comment type="caution">
    <text evidence="3">The sequence shown here is derived from an EMBL/GenBank/DDBJ whole genome shotgun (WGS) entry which is preliminary data.</text>
</comment>
<evidence type="ECO:0000313" key="3">
    <source>
        <dbReference type="EMBL" id="SPO00368.1"/>
    </source>
</evidence>
<keyword evidence="4" id="KW-1185">Reference proteome</keyword>
<dbReference type="SMART" id="SM00382">
    <property type="entry name" value="AAA"/>
    <property type="match status" value="1"/>
</dbReference>
<dbReference type="Proteomes" id="UP001187682">
    <property type="component" value="Unassembled WGS sequence"/>
</dbReference>
<evidence type="ECO:0000259" key="2">
    <source>
        <dbReference type="SMART" id="SM00382"/>
    </source>
</evidence>
<feature type="compositionally biased region" description="Basic and acidic residues" evidence="1">
    <location>
        <begin position="366"/>
        <end position="387"/>
    </location>
</feature>
<dbReference type="EMBL" id="ONZQ02000003">
    <property type="protein sequence ID" value="SPO00368.1"/>
    <property type="molecule type" value="Genomic_DNA"/>
</dbReference>
<feature type="region of interest" description="Disordered" evidence="1">
    <location>
        <begin position="344"/>
        <end position="412"/>
    </location>
</feature>
<dbReference type="InterPro" id="IPR054289">
    <property type="entry name" value="DUF7025"/>
</dbReference>
<dbReference type="InterPro" id="IPR003959">
    <property type="entry name" value="ATPase_AAA_core"/>
</dbReference>
<evidence type="ECO:0000256" key="1">
    <source>
        <dbReference type="SAM" id="MobiDB-lite"/>
    </source>
</evidence>
<proteinExistence type="predicted"/>
<dbReference type="SUPFAM" id="SSF52540">
    <property type="entry name" value="P-loop containing nucleoside triphosphate hydrolases"/>
    <property type="match status" value="1"/>
</dbReference>
<dbReference type="Pfam" id="PF00004">
    <property type="entry name" value="AAA"/>
    <property type="match status" value="1"/>
</dbReference>
<dbReference type="PANTHER" id="PTHR46411:SF3">
    <property type="entry name" value="AAA+ ATPASE DOMAIN-CONTAINING PROTEIN"/>
    <property type="match status" value="1"/>
</dbReference>